<dbReference type="PROSITE" id="PS51077">
    <property type="entry name" value="HTH_ICLR"/>
    <property type="match status" value="1"/>
</dbReference>
<evidence type="ECO:0000256" key="2">
    <source>
        <dbReference type="ARBA" id="ARBA00023125"/>
    </source>
</evidence>
<dbReference type="InterPro" id="IPR050707">
    <property type="entry name" value="HTH_MetabolicPath_Reg"/>
</dbReference>
<dbReference type="EMBL" id="LSCV01000001">
    <property type="protein sequence ID" value="KXB42710.1"/>
    <property type="molecule type" value="Genomic_DNA"/>
</dbReference>
<dbReference type="SUPFAM" id="SSF46785">
    <property type="entry name" value="Winged helix' DNA-binding domain"/>
    <property type="match status" value="1"/>
</dbReference>
<dbReference type="Gene3D" id="3.30.450.40">
    <property type="match status" value="1"/>
</dbReference>
<dbReference type="Proteomes" id="UP000070080">
    <property type="component" value="Unassembled WGS sequence"/>
</dbReference>
<keyword evidence="3" id="KW-0804">Transcription</keyword>
<dbReference type="Pfam" id="PF09339">
    <property type="entry name" value="HTH_IclR"/>
    <property type="match status" value="1"/>
</dbReference>
<dbReference type="GO" id="GO:0045892">
    <property type="term" value="P:negative regulation of DNA-templated transcription"/>
    <property type="evidence" value="ECO:0007669"/>
    <property type="project" value="TreeGrafter"/>
</dbReference>
<proteinExistence type="predicted"/>
<dbReference type="GO" id="GO:0003677">
    <property type="term" value="F:DNA binding"/>
    <property type="evidence" value="ECO:0007669"/>
    <property type="project" value="UniProtKB-KW"/>
</dbReference>
<dbReference type="RefSeq" id="WP_066712207.1">
    <property type="nucleotide sequence ID" value="NZ_JARFNM010000001.1"/>
</dbReference>
<organism evidence="8 9">
    <name type="scientific">Amygdalobacter nucleatus</name>
    <dbReference type="NCBI Taxonomy" id="3029274"/>
    <lineage>
        <taxon>Bacteria</taxon>
        <taxon>Bacillati</taxon>
        <taxon>Bacillota</taxon>
        <taxon>Clostridia</taxon>
        <taxon>Eubacteriales</taxon>
        <taxon>Oscillospiraceae</taxon>
        <taxon>Amygdalobacter</taxon>
    </lineage>
</organism>
<evidence type="ECO:0000256" key="3">
    <source>
        <dbReference type="ARBA" id="ARBA00023163"/>
    </source>
</evidence>
<dbReference type="Gene3D" id="1.10.10.10">
    <property type="entry name" value="Winged helix-like DNA-binding domain superfamily/Winged helix DNA-binding domain"/>
    <property type="match status" value="1"/>
</dbReference>
<dbReference type="InterPro" id="IPR036388">
    <property type="entry name" value="WH-like_DNA-bd_sf"/>
</dbReference>
<dbReference type="Pfam" id="PF01614">
    <property type="entry name" value="IclR_C"/>
    <property type="match status" value="1"/>
</dbReference>
<keyword evidence="2" id="KW-0238">DNA-binding</keyword>
<dbReference type="InterPro" id="IPR036390">
    <property type="entry name" value="WH_DNA-bd_sf"/>
</dbReference>
<evidence type="ECO:0000256" key="5">
    <source>
        <dbReference type="ARBA" id="ARBA00070406"/>
    </source>
</evidence>
<dbReference type="InterPro" id="IPR014757">
    <property type="entry name" value="Tscrpt_reg_IclR_C"/>
</dbReference>
<dbReference type="InterPro" id="IPR005471">
    <property type="entry name" value="Tscrpt_reg_IclR_N"/>
</dbReference>
<evidence type="ECO:0000313" key="8">
    <source>
        <dbReference type="EMBL" id="KXB42710.1"/>
    </source>
</evidence>
<feature type="domain" description="IclR-ED" evidence="7">
    <location>
        <begin position="66"/>
        <end position="250"/>
    </location>
</feature>
<dbReference type="PROSITE" id="PS51078">
    <property type="entry name" value="ICLR_ED"/>
    <property type="match status" value="1"/>
</dbReference>
<dbReference type="AlphaFoldDB" id="A0A133YHQ8"/>
<dbReference type="SMART" id="SM00346">
    <property type="entry name" value="HTH_ICLR"/>
    <property type="match status" value="1"/>
</dbReference>
<keyword evidence="1" id="KW-0805">Transcription regulation</keyword>
<dbReference type="GO" id="GO:0003700">
    <property type="term" value="F:DNA-binding transcription factor activity"/>
    <property type="evidence" value="ECO:0007669"/>
    <property type="project" value="TreeGrafter"/>
</dbReference>
<protein>
    <recommendedName>
        <fullName evidence="5">Glycerol operon regulatory protein</fullName>
    </recommendedName>
</protein>
<sequence>MSNVQSLDRALSILETIAVHEKGIGISEIGKITNLHKSTVYRLTSSLVENNYVEQLEDGRYHLGVKLYALGAKYFANTRLEDVAHPFLAQLAEKIGEVVHLVIRNGNEIVYVDKKNSDSNTALMGSKIGSTAPLYCTAVGKAILFNTSDKEIKALWSTMNIVARTKNTILTLDDFLTEIDLSRKRGYAFDIEENEAGITCIGVPIYDAKRHICAAISISSLSSRLPEQAYHRYALSLLRTSNEISRGLGLI</sequence>
<evidence type="ECO:0000313" key="9">
    <source>
        <dbReference type="Proteomes" id="UP000070080"/>
    </source>
</evidence>
<dbReference type="SUPFAM" id="SSF55781">
    <property type="entry name" value="GAF domain-like"/>
    <property type="match status" value="1"/>
</dbReference>
<comment type="function">
    <text evidence="4">May be an activator protein for the gylABX operon.</text>
</comment>
<evidence type="ECO:0000259" key="7">
    <source>
        <dbReference type="PROSITE" id="PS51078"/>
    </source>
</evidence>
<feature type="domain" description="HTH iclR-type" evidence="6">
    <location>
        <begin position="4"/>
        <end position="65"/>
    </location>
</feature>
<evidence type="ECO:0000256" key="4">
    <source>
        <dbReference type="ARBA" id="ARBA00058938"/>
    </source>
</evidence>
<dbReference type="PANTHER" id="PTHR30136">
    <property type="entry name" value="HELIX-TURN-HELIX TRANSCRIPTIONAL REGULATOR, ICLR FAMILY"/>
    <property type="match status" value="1"/>
</dbReference>
<accession>A0A133YHQ8</accession>
<dbReference type="STRING" id="1497955.HMPREF1872_00046"/>
<dbReference type="InterPro" id="IPR029016">
    <property type="entry name" value="GAF-like_dom_sf"/>
</dbReference>
<keyword evidence="9" id="KW-1185">Reference proteome</keyword>
<name>A0A133YHQ8_9FIRM</name>
<evidence type="ECO:0000256" key="1">
    <source>
        <dbReference type="ARBA" id="ARBA00023015"/>
    </source>
</evidence>
<dbReference type="FunFam" id="1.10.10.10:FF:000056">
    <property type="entry name" value="IclR family transcriptional regulator"/>
    <property type="match status" value="1"/>
</dbReference>
<evidence type="ECO:0000259" key="6">
    <source>
        <dbReference type="PROSITE" id="PS51077"/>
    </source>
</evidence>
<dbReference type="OrthoDB" id="9791752at2"/>
<comment type="caution">
    <text evidence="8">The sequence shown here is derived from an EMBL/GenBank/DDBJ whole genome shotgun (WGS) entry which is preliminary data.</text>
</comment>
<reference evidence="9" key="1">
    <citation type="submission" date="2016-01" db="EMBL/GenBank/DDBJ databases">
        <authorList>
            <person name="Mitreva M."/>
            <person name="Pepin K.H."/>
            <person name="Mihindukulasuriya K.A."/>
            <person name="Fulton R."/>
            <person name="Fronick C."/>
            <person name="O'Laughlin M."/>
            <person name="Miner T."/>
            <person name="Herter B."/>
            <person name="Rosa B.A."/>
            <person name="Cordes M."/>
            <person name="Tomlinson C."/>
            <person name="Wollam A."/>
            <person name="Palsikar V.B."/>
            <person name="Mardis E.R."/>
            <person name="Wilson R.K."/>
        </authorList>
    </citation>
    <scope>NUCLEOTIDE SEQUENCE [LARGE SCALE GENOMIC DNA]</scope>
    <source>
        <strain evidence="9">KA00274</strain>
    </source>
</reference>
<gene>
    <name evidence="8" type="ORF">HMPREF1872_00046</name>
</gene>
<dbReference type="PANTHER" id="PTHR30136:SF35">
    <property type="entry name" value="HTH-TYPE TRANSCRIPTIONAL REGULATOR RV1719"/>
    <property type="match status" value="1"/>
</dbReference>